<evidence type="ECO:0000313" key="3">
    <source>
        <dbReference type="Proteomes" id="UP000547058"/>
    </source>
</evidence>
<organism evidence="2 3">
    <name type="scientific">Stenotrophomonas tumulicola</name>
    <dbReference type="NCBI Taxonomy" id="1685415"/>
    <lineage>
        <taxon>Bacteria</taxon>
        <taxon>Pseudomonadati</taxon>
        <taxon>Pseudomonadota</taxon>
        <taxon>Gammaproteobacteria</taxon>
        <taxon>Lysobacterales</taxon>
        <taxon>Lysobacteraceae</taxon>
        <taxon>Stenotrophomonas</taxon>
    </lineage>
</organism>
<keyword evidence="1" id="KW-1133">Transmembrane helix</keyword>
<dbReference type="RefSeq" id="WP_182337708.1">
    <property type="nucleotide sequence ID" value="NZ_JACGXS010000001.1"/>
</dbReference>
<feature type="transmembrane region" description="Helical" evidence="1">
    <location>
        <begin position="46"/>
        <end position="65"/>
    </location>
</feature>
<keyword evidence="1" id="KW-0812">Transmembrane</keyword>
<evidence type="ECO:0000256" key="1">
    <source>
        <dbReference type="SAM" id="Phobius"/>
    </source>
</evidence>
<keyword evidence="3" id="KW-1185">Reference proteome</keyword>
<name>A0A7W3FJ47_9GAMM</name>
<sequence length="80" mass="8493">MSARFNWRGVAGRASTWLAILSASATAGLGAYALMPERAQNVFPEWMLITMGALAVGSAFLVPVATSFKQKAKRGIHADP</sequence>
<evidence type="ECO:0000313" key="2">
    <source>
        <dbReference type="EMBL" id="MBA8680522.1"/>
    </source>
</evidence>
<comment type="caution">
    <text evidence="2">The sequence shown here is derived from an EMBL/GenBank/DDBJ whole genome shotgun (WGS) entry which is preliminary data.</text>
</comment>
<dbReference type="Proteomes" id="UP000547058">
    <property type="component" value="Unassembled WGS sequence"/>
</dbReference>
<reference evidence="2 3" key="1">
    <citation type="submission" date="2020-08" db="EMBL/GenBank/DDBJ databases">
        <title>Stenotrophomonas tumulicola JCM 30961.</title>
        <authorList>
            <person name="Deng Y."/>
        </authorList>
    </citation>
    <scope>NUCLEOTIDE SEQUENCE [LARGE SCALE GENOMIC DNA]</scope>
    <source>
        <strain evidence="2 3">JCM 30961</strain>
    </source>
</reference>
<dbReference type="AlphaFoldDB" id="A0A7W3FJ47"/>
<gene>
    <name evidence="2" type="ORF">H4O11_01700</name>
</gene>
<protein>
    <submittedName>
        <fullName evidence="2">Uncharacterized protein</fullName>
    </submittedName>
</protein>
<accession>A0A7W3FJ47</accession>
<keyword evidence="1" id="KW-0472">Membrane</keyword>
<dbReference type="EMBL" id="JACGXS010000001">
    <property type="protein sequence ID" value="MBA8680522.1"/>
    <property type="molecule type" value="Genomic_DNA"/>
</dbReference>
<proteinExistence type="predicted"/>